<sequence length="165" mass="17717">MGGAKGYTDLKSLDRHHLRTQDYLRLWRQRVRRSAAAALPKVCDGFSCPGRRQASCEVAQIGRRGNGDCGPGVCTSASRSRSASSSLDPLAVQKCLGGAPVLPSRTAMARRAMVARSSFAVRAAARRLVSDPMRPRQQSDGILYHSAPCATPIFPPRCTSASSFV</sequence>
<evidence type="ECO:0000313" key="1">
    <source>
        <dbReference type="EMBL" id="EMC99969.1"/>
    </source>
</evidence>
<organism evidence="1 2">
    <name type="scientific">Baudoinia panamericana (strain UAMH 10762)</name>
    <name type="common">Angels' share fungus</name>
    <name type="synonym">Baudoinia compniacensis (strain UAMH 10762)</name>
    <dbReference type="NCBI Taxonomy" id="717646"/>
    <lineage>
        <taxon>Eukaryota</taxon>
        <taxon>Fungi</taxon>
        <taxon>Dikarya</taxon>
        <taxon>Ascomycota</taxon>
        <taxon>Pezizomycotina</taxon>
        <taxon>Dothideomycetes</taxon>
        <taxon>Dothideomycetidae</taxon>
        <taxon>Mycosphaerellales</taxon>
        <taxon>Teratosphaeriaceae</taxon>
        <taxon>Baudoinia</taxon>
    </lineage>
</organism>
<name>M2NKK7_BAUPA</name>
<dbReference type="GeneID" id="19111215"/>
<keyword evidence="2" id="KW-1185">Reference proteome</keyword>
<dbReference type="HOGENOM" id="CLU_1614739_0_0_1"/>
<feature type="non-terminal residue" evidence="1">
    <location>
        <position position="165"/>
    </location>
</feature>
<accession>M2NKK7</accession>
<reference evidence="1 2" key="1">
    <citation type="journal article" date="2012" name="PLoS Pathog.">
        <title>Diverse lifestyles and strategies of plant pathogenesis encoded in the genomes of eighteen Dothideomycetes fungi.</title>
        <authorList>
            <person name="Ohm R.A."/>
            <person name="Feau N."/>
            <person name="Henrissat B."/>
            <person name="Schoch C.L."/>
            <person name="Horwitz B.A."/>
            <person name="Barry K.W."/>
            <person name="Condon B.J."/>
            <person name="Copeland A.C."/>
            <person name="Dhillon B."/>
            <person name="Glaser F."/>
            <person name="Hesse C.N."/>
            <person name="Kosti I."/>
            <person name="LaButti K."/>
            <person name="Lindquist E.A."/>
            <person name="Lucas S."/>
            <person name="Salamov A.A."/>
            <person name="Bradshaw R.E."/>
            <person name="Ciuffetti L."/>
            <person name="Hamelin R.C."/>
            <person name="Kema G.H.J."/>
            <person name="Lawrence C."/>
            <person name="Scott J.A."/>
            <person name="Spatafora J.W."/>
            <person name="Turgeon B.G."/>
            <person name="de Wit P.J.G.M."/>
            <person name="Zhong S."/>
            <person name="Goodwin S.B."/>
            <person name="Grigoriev I.V."/>
        </authorList>
    </citation>
    <scope>NUCLEOTIDE SEQUENCE [LARGE SCALE GENOMIC DNA]</scope>
    <source>
        <strain evidence="1 2">UAMH 10762</strain>
    </source>
</reference>
<protein>
    <submittedName>
        <fullName evidence="1">Uncharacterized protein</fullName>
    </submittedName>
</protein>
<dbReference type="RefSeq" id="XP_007673023.1">
    <property type="nucleotide sequence ID" value="XM_007674833.1"/>
</dbReference>
<dbReference type="Proteomes" id="UP000011761">
    <property type="component" value="Unassembled WGS sequence"/>
</dbReference>
<dbReference type="EMBL" id="KB445551">
    <property type="protein sequence ID" value="EMC99969.1"/>
    <property type="molecule type" value="Genomic_DNA"/>
</dbReference>
<gene>
    <name evidence="1" type="ORF">BAUCODRAFT_30395</name>
</gene>
<dbReference type="KEGG" id="bcom:BAUCODRAFT_30395"/>
<proteinExistence type="predicted"/>
<evidence type="ECO:0000313" key="2">
    <source>
        <dbReference type="Proteomes" id="UP000011761"/>
    </source>
</evidence>
<dbReference type="AlphaFoldDB" id="M2NKK7"/>